<protein>
    <submittedName>
        <fullName evidence="2">Uncharacterized protein</fullName>
    </submittedName>
</protein>
<dbReference type="EMBL" id="JAMSHJ010000005">
    <property type="protein sequence ID" value="KAI5412086.1"/>
    <property type="molecule type" value="Genomic_DNA"/>
</dbReference>
<reference evidence="2 3" key="1">
    <citation type="journal article" date="2022" name="Nat. Genet.">
        <title>Improved pea reference genome and pan-genome highlight genomic features and evolutionary characteristics.</title>
        <authorList>
            <person name="Yang T."/>
            <person name="Liu R."/>
            <person name="Luo Y."/>
            <person name="Hu S."/>
            <person name="Wang D."/>
            <person name="Wang C."/>
            <person name="Pandey M.K."/>
            <person name="Ge S."/>
            <person name="Xu Q."/>
            <person name="Li N."/>
            <person name="Li G."/>
            <person name="Huang Y."/>
            <person name="Saxena R.K."/>
            <person name="Ji Y."/>
            <person name="Li M."/>
            <person name="Yan X."/>
            <person name="He Y."/>
            <person name="Liu Y."/>
            <person name="Wang X."/>
            <person name="Xiang C."/>
            <person name="Varshney R.K."/>
            <person name="Ding H."/>
            <person name="Gao S."/>
            <person name="Zong X."/>
        </authorList>
    </citation>
    <scope>NUCLEOTIDE SEQUENCE [LARGE SCALE GENOMIC DNA]</scope>
    <source>
        <strain evidence="2 3">cv. Zhongwan 6</strain>
    </source>
</reference>
<gene>
    <name evidence="2" type="ORF">KIW84_056953</name>
</gene>
<evidence type="ECO:0000313" key="2">
    <source>
        <dbReference type="EMBL" id="KAI5412086.1"/>
    </source>
</evidence>
<dbReference type="AlphaFoldDB" id="A0A9D5ALU9"/>
<keyword evidence="3" id="KW-1185">Reference proteome</keyword>
<dbReference type="PANTHER" id="PTHR32108:SF9">
    <property type="entry name" value="REVERSE TRANSCRIPTASE RNASE H-LIKE DOMAIN-CONTAINING PROTEIN"/>
    <property type="match status" value="1"/>
</dbReference>
<dbReference type="Proteomes" id="UP001058974">
    <property type="component" value="Chromosome 5"/>
</dbReference>
<dbReference type="InterPro" id="IPR001969">
    <property type="entry name" value="Aspartic_peptidase_AS"/>
</dbReference>
<accession>A0A9D5ALU9</accession>
<proteinExistence type="predicted"/>
<name>A0A9D5ALU9_PEA</name>
<sequence length="602" mass="66328">MTDRQFDRPPVTYSFLLKKLKYLGLVQLRTLAPLRPDQRLANYDENAKCEFYFGAPGHNVEGCKAFKHVVQDLVDSKAINFAPSPNVNANPMPAHGQMGVNAISEDRRTIGLMNVDQLKTPLAEVKRQLLKNGVFPGCGDCCAACTVAPNGCVLLREAVQRMMDEGSLRFEKVGLEREDVSTITIYFDPVDLSALADATPVTITVPGPIPYDNDDAVPWHYGGEVYCNGEKQEDQDAGETTVSKVDNAGPSGFTRSGRLFAHDTLRSGDGEKEKKDKAEALARARGKQVVSEGTPVATSAPVGSEKELDDEAEEFLRIIKKSEYKLVDHLQQTLSKISILSLLLSSEGHREALLKILKRAYVPQEITFNQLETVVSNVNASHGLGFTDLDLTVDGRNHNRALHIAMECKGAVLSHVLVDTGSSLNVFPKKALAKLDCEGLVMRPTDLVPTYSCLLGRPWIHAAGAVTSTLHQKLKYIWDGQVVTVCGEEDIFVSHLSSFKYVEMDGEIFETPSQAFETVKVENAIFVKEEKKPSISSYKQAAEVVKSGEAPGWGRMIDIAAKKDRFGVGYQLAEARLVRIEDVVSRSRSPVLEYWIQITSVR</sequence>
<feature type="region of interest" description="Disordered" evidence="1">
    <location>
        <begin position="285"/>
        <end position="305"/>
    </location>
</feature>
<dbReference type="GO" id="GO:0006508">
    <property type="term" value="P:proteolysis"/>
    <property type="evidence" value="ECO:0007669"/>
    <property type="project" value="InterPro"/>
</dbReference>
<dbReference type="GO" id="GO:0004190">
    <property type="term" value="F:aspartic-type endopeptidase activity"/>
    <property type="evidence" value="ECO:0007669"/>
    <property type="project" value="InterPro"/>
</dbReference>
<dbReference type="PROSITE" id="PS00141">
    <property type="entry name" value="ASP_PROTEASE"/>
    <property type="match status" value="1"/>
</dbReference>
<dbReference type="Gramene" id="Psat05G0695300-T1">
    <property type="protein sequence ID" value="KAI5412086.1"/>
    <property type="gene ID" value="KIW84_056953"/>
</dbReference>
<comment type="caution">
    <text evidence="2">The sequence shown here is derived from an EMBL/GenBank/DDBJ whole genome shotgun (WGS) entry which is preliminary data.</text>
</comment>
<evidence type="ECO:0000313" key="3">
    <source>
        <dbReference type="Proteomes" id="UP001058974"/>
    </source>
</evidence>
<dbReference type="PANTHER" id="PTHR32108">
    <property type="entry name" value="DNA-DIRECTED RNA POLYMERASE SUBUNIT ALPHA"/>
    <property type="match status" value="1"/>
</dbReference>
<organism evidence="2 3">
    <name type="scientific">Pisum sativum</name>
    <name type="common">Garden pea</name>
    <name type="synonym">Lathyrus oleraceus</name>
    <dbReference type="NCBI Taxonomy" id="3888"/>
    <lineage>
        <taxon>Eukaryota</taxon>
        <taxon>Viridiplantae</taxon>
        <taxon>Streptophyta</taxon>
        <taxon>Embryophyta</taxon>
        <taxon>Tracheophyta</taxon>
        <taxon>Spermatophyta</taxon>
        <taxon>Magnoliopsida</taxon>
        <taxon>eudicotyledons</taxon>
        <taxon>Gunneridae</taxon>
        <taxon>Pentapetalae</taxon>
        <taxon>rosids</taxon>
        <taxon>fabids</taxon>
        <taxon>Fabales</taxon>
        <taxon>Fabaceae</taxon>
        <taxon>Papilionoideae</taxon>
        <taxon>50 kb inversion clade</taxon>
        <taxon>NPAAA clade</taxon>
        <taxon>Hologalegina</taxon>
        <taxon>IRL clade</taxon>
        <taxon>Fabeae</taxon>
        <taxon>Lathyrus</taxon>
    </lineage>
</organism>
<evidence type="ECO:0000256" key="1">
    <source>
        <dbReference type="SAM" id="MobiDB-lite"/>
    </source>
</evidence>